<dbReference type="EMBL" id="KL363260">
    <property type="protein sequence ID" value="KFD50010.1"/>
    <property type="molecule type" value="Genomic_DNA"/>
</dbReference>
<accession>A0A085LYG4</accession>
<proteinExistence type="predicted"/>
<evidence type="ECO:0000313" key="2">
    <source>
        <dbReference type="Proteomes" id="UP000030764"/>
    </source>
</evidence>
<keyword evidence="2" id="KW-1185">Reference proteome</keyword>
<reference evidence="1 2" key="1">
    <citation type="journal article" date="2014" name="Nat. Genet.">
        <title>Genome and transcriptome of the porcine whipworm Trichuris suis.</title>
        <authorList>
            <person name="Jex A.R."/>
            <person name="Nejsum P."/>
            <person name="Schwarz E.M."/>
            <person name="Hu L."/>
            <person name="Young N.D."/>
            <person name="Hall R.S."/>
            <person name="Korhonen P.K."/>
            <person name="Liao S."/>
            <person name="Thamsborg S."/>
            <person name="Xia J."/>
            <person name="Xu P."/>
            <person name="Wang S."/>
            <person name="Scheerlinck J.P."/>
            <person name="Hofmann A."/>
            <person name="Sternberg P.W."/>
            <person name="Wang J."/>
            <person name="Gasser R.B."/>
        </authorList>
    </citation>
    <scope>NUCLEOTIDE SEQUENCE [LARGE SCALE GENOMIC DNA]</scope>
    <source>
        <strain evidence="1">DCEP-RM93M</strain>
    </source>
</reference>
<sequence>MVKEEEEELVALLESSTNRLAFNSLFQHRLPGRIVGKRLAKQNKIPKRPTVFQNVLVVLYPAAAAKVER</sequence>
<dbReference type="AlphaFoldDB" id="A0A085LYG4"/>
<organism evidence="1 2">
    <name type="scientific">Trichuris suis</name>
    <name type="common">pig whipworm</name>
    <dbReference type="NCBI Taxonomy" id="68888"/>
    <lineage>
        <taxon>Eukaryota</taxon>
        <taxon>Metazoa</taxon>
        <taxon>Ecdysozoa</taxon>
        <taxon>Nematoda</taxon>
        <taxon>Enoplea</taxon>
        <taxon>Dorylaimia</taxon>
        <taxon>Trichinellida</taxon>
        <taxon>Trichuridae</taxon>
        <taxon>Trichuris</taxon>
    </lineage>
</organism>
<name>A0A085LYG4_9BILA</name>
<gene>
    <name evidence="1" type="ORF">M513_09103</name>
</gene>
<feature type="non-terminal residue" evidence="1">
    <location>
        <position position="69"/>
    </location>
</feature>
<evidence type="ECO:0000313" key="1">
    <source>
        <dbReference type="EMBL" id="KFD50010.1"/>
    </source>
</evidence>
<dbReference type="Proteomes" id="UP000030764">
    <property type="component" value="Unassembled WGS sequence"/>
</dbReference>
<protein>
    <submittedName>
        <fullName evidence="1">Uncharacterized protein</fullName>
    </submittedName>
</protein>